<feature type="compositionally biased region" description="Basic and acidic residues" evidence="1">
    <location>
        <begin position="32"/>
        <end position="46"/>
    </location>
</feature>
<dbReference type="InterPro" id="IPR025164">
    <property type="entry name" value="Toastrack_DUF4097"/>
</dbReference>
<proteinExistence type="predicted"/>
<dbReference type="RefSeq" id="WP_115345965.1">
    <property type="nucleotide sequence ID" value="NZ_JAASVE010000005.1"/>
</dbReference>
<feature type="compositionally biased region" description="Acidic residues" evidence="1">
    <location>
        <begin position="47"/>
        <end position="61"/>
    </location>
</feature>
<name>A0A378MG77_LISGR</name>
<sequence>MENERERIIELVKQGILSTDEALTLLENISKKEGKTVATEKIRETEQEPELEAETAEEESYDFSQGWNNGRNPHRPRNNRRSHERKKETKADDAKNAKETAEENDRFQSVIGDLSQAGEKLGSFLNSAFKQVKDMPFPFLTSTKLEREFVYHDTTLSILEFDIANGNVEFKPSDNEDVRIQATIKLFKEYPEDEALQIFFDKTTLRVDEETLRFESKSKQIVTNLTVYLPKRLYDYASIKLLNGNVHMDELQGRDLFVKTTNGNVSIGTISATLVELETVNGNVRIQNGEVRDISLKTFNGGVAAKGEFYAGVLKTKNGNIQYYLTEPTATSIEAKTGTGDVEISLPKEIGIDGEIHTNFGKLRVDFKDVEVLDSKSETVHKKMTFTKIPNGEANIAIRAETTAGSVKIKEAK</sequence>
<feature type="compositionally biased region" description="Basic residues" evidence="1">
    <location>
        <begin position="72"/>
        <end position="84"/>
    </location>
</feature>
<dbReference type="InterPro" id="IPR052027">
    <property type="entry name" value="PspC"/>
</dbReference>
<dbReference type="Pfam" id="PF22746">
    <property type="entry name" value="SHOCT-like_DUF2089-C"/>
    <property type="match status" value="1"/>
</dbReference>
<feature type="domain" description="DUF4097" evidence="2">
    <location>
        <begin position="159"/>
        <end position="409"/>
    </location>
</feature>
<dbReference type="Pfam" id="PF13349">
    <property type="entry name" value="DUF4097"/>
    <property type="match status" value="1"/>
</dbReference>
<dbReference type="PANTHER" id="PTHR33885:SF4">
    <property type="entry name" value="LMO2487 PROTEIN"/>
    <property type="match status" value="1"/>
</dbReference>
<gene>
    <name evidence="4" type="ORF">NCTC10815_01724</name>
</gene>
<dbReference type="PANTHER" id="PTHR33885">
    <property type="entry name" value="PHAGE SHOCK PROTEIN C"/>
    <property type="match status" value="1"/>
</dbReference>
<evidence type="ECO:0000313" key="4">
    <source>
        <dbReference type="EMBL" id="STY44382.1"/>
    </source>
</evidence>
<evidence type="ECO:0000256" key="1">
    <source>
        <dbReference type="SAM" id="MobiDB-lite"/>
    </source>
</evidence>
<dbReference type="PIRSF" id="PIRSF012569">
    <property type="entry name" value="UCP012569"/>
    <property type="match status" value="1"/>
</dbReference>
<dbReference type="AlphaFoldDB" id="A0A378MG77"/>
<feature type="region of interest" description="Disordered" evidence="1">
    <location>
        <begin position="32"/>
        <end position="107"/>
    </location>
</feature>
<dbReference type="InterPro" id="IPR016599">
    <property type="entry name" value="UCP012569"/>
</dbReference>
<evidence type="ECO:0000259" key="2">
    <source>
        <dbReference type="Pfam" id="PF13349"/>
    </source>
</evidence>
<feature type="domain" description="YvlB/LiaX N-terminal" evidence="3">
    <location>
        <begin position="3"/>
        <end position="33"/>
    </location>
</feature>
<evidence type="ECO:0000313" key="5">
    <source>
        <dbReference type="Proteomes" id="UP000254879"/>
    </source>
</evidence>
<protein>
    <submittedName>
        <fullName evidence="4">Uncharacterized protein</fullName>
    </submittedName>
</protein>
<feature type="compositionally biased region" description="Basic and acidic residues" evidence="1">
    <location>
        <begin position="85"/>
        <end position="106"/>
    </location>
</feature>
<dbReference type="Proteomes" id="UP000254879">
    <property type="component" value="Unassembled WGS sequence"/>
</dbReference>
<organism evidence="4 5">
    <name type="scientific">Listeria grayi</name>
    <name type="common">Listeria murrayi</name>
    <dbReference type="NCBI Taxonomy" id="1641"/>
    <lineage>
        <taxon>Bacteria</taxon>
        <taxon>Bacillati</taxon>
        <taxon>Bacillota</taxon>
        <taxon>Bacilli</taxon>
        <taxon>Bacillales</taxon>
        <taxon>Listeriaceae</taxon>
        <taxon>Listeria</taxon>
    </lineage>
</organism>
<dbReference type="InterPro" id="IPR053959">
    <property type="entry name" value="YvlB/LiaX_N"/>
</dbReference>
<dbReference type="EMBL" id="UGPG01000001">
    <property type="protein sequence ID" value="STY44382.1"/>
    <property type="molecule type" value="Genomic_DNA"/>
</dbReference>
<reference evidence="4 5" key="1">
    <citation type="submission" date="2018-06" db="EMBL/GenBank/DDBJ databases">
        <authorList>
            <consortium name="Pathogen Informatics"/>
            <person name="Doyle S."/>
        </authorList>
    </citation>
    <scope>NUCLEOTIDE SEQUENCE [LARGE SCALE GENOMIC DNA]</scope>
    <source>
        <strain evidence="5">NCTC 10815</strain>
    </source>
</reference>
<accession>A0A378MG77</accession>
<evidence type="ECO:0000259" key="3">
    <source>
        <dbReference type="Pfam" id="PF22746"/>
    </source>
</evidence>